<dbReference type="PANTHER" id="PTHR42811">
    <property type="entry name" value="SERINE ACETYLTRANSFERASE"/>
    <property type="match status" value="1"/>
</dbReference>
<evidence type="ECO:0000256" key="1">
    <source>
        <dbReference type="ARBA" id="ARBA00007274"/>
    </source>
</evidence>
<evidence type="ECO:0000256" key="2">
    <source>
        <dbReference type="ARBA" id="ARBA00022679"/>
    </source>
</evidence>
<dbReference type="AlphaFoldDB" id="A0A9X1YL63"/>
<dbReference type="GO" id="GO:0005737">
    <property type="term" value="C:cytoplasm"/>
    <property type="evidence" value="ECO:0007669"/>
    <property type="project" value="InterPro"/>
</dbReference>
<dbReference type="InterPro" id="IPR005881">
    <property type="entry name" value="Ser_O-AcTrfase"/>
</dbReference>
<dbReference type="RefSeq" id="WP_275684376.1">
    <property type="nucleotide sequence ID" value="NZ_JAJLJH010000008.1"/>
</dbReference>
<gene>
    <name evidence="5" type="ORF">LPC04_21720</name>
</gene>
<name>A0A9X1YL63_9BURK</name>
<dbReference type="InterPro" id="IPR011004">
    <property type="entry name" value="Trimer_LpxA-like_sf"/>
</dbReference>
<comment type="catalytic activity">
    <reaction evidence="4">
        <text>L-serine + acetyl-CoA = O-acetyl-L-serine + CoA</text>
        <dbReference type="Rhea" id="RHEA:24560"/>
        <dbReference type="ChEBI" id="CHEBI:33384"/>
        <dbReference type="ChEBI" id="CHEBI:57287"/>
        <dbReference type="ChEBI" id="CHEBI:57288"/>
        <dbReference type="ChEBI" id="CHEBI:58340"/>
        <dbReference type="EC" id="2.3.1.30"/>
    </reaction>
</comment>
<dbReference type="PIRSF" id="PIRSF000441">
    <property type="entry name" value="CysE"/>
    <property type="match status" value="1"/>
</dbReference>
<dbReference type="Pfam" id="PF00132">
    <property type="entry name" value="Hexapep"/>
    <property type="match status" value="1"/>
</dbReference>
<protein>
    <recommendedName>
        <fullName evidence="4">Serine acetyltransferase</fullName>
        <ecNumber evidence="4">2.3.1.30</ecNumber>
    </recommendedName>
</protein>
<keyword evidence="2 4" id="KW-0808">Transferase</keyword>
<organism evidence="5 6">
    <name type="scientific">Scleromatobacter humisilvae</name>
    <dbReference type="NCBI Taxonomy" id="2897159"/>
    <lineage>
        <taxon>Bacteria</taxon>
        <taxon>Pseudomonadati</taxon>
        <taxon>Pseudomonadota</taxon>
        <taxon>Betaproteobacteria</taxon>
        <taxon>Burkholderiales</taxon>
        <taxon>Sphaerotilaceae</taxon>
        <taxon>Scleromatobacter</taxon>
    </lineage>
</organism>
<dbReference type="InterPro" id="IPR045304">
    <property type="entry name" value="LbH_SAT"/>
</dbReference>
<dbReference type="Gene3D" id="2.160.10.10">
    <property type="entry name" value="Hexapeptide repeat proteins"/>
    <property type="match status" value="1"/>
</dbReference>
<evidence type="ECO:0000313" key="6">
    <source>
        <dbReference type="Proteomes" id="UP001139353"/>
    </source>
</evidence>
<dbReference type="GO" id="GO:0006535">
    <property type="term" value="P:cysteine biosynthetic process from serine"/>
    <property type="evidence" value="ECO:0007669"/>
    <property type="project" value="InterPro"/>
</dbReference>
<dbReference type="EMBL" id="JAJLJH010000008">
    <property type="protein sequence ID" value="MCK9688334.1"/>
    <property type="molecule type" value="Genomic_DNA"/>
</dbReference>
<dbReference type="CDD" id="cd03354">
    <property type="entry name" value="LbH_SAT"/>
    <property type="match status" value="1"/>
</dbReference>
<sequence length="184" mass="18863">MTFALRQTLDADWARLAQLSGQPQAGRRWVHHFSPRFAPVSLIRHAHALHCAGWGRLAKLVQLANFVVFGLEVPAALAIGPGLVIAHTQGTVLGAAAIGSDVTIFHQVTLGAAAIDVAFTPALRPSVEDGVTLSVGAKVLGGVRLGRGCVVGANAVVLADVPAGSLAVGVPARIVARDEPAQAA</sequence>
<evidence type="ECO:0000256" key="3">
    <source>
        <dbReference type="ARBA" id="ARBA00023315"/>
    </source>
</evidence>
<proteinExistence type="inferred from homology"/>
<evidence type="ECO:0000313" key="5">
    <source>
        <dbReference type="EMBL" id="MCK9688334.1"/>
    </source>
</evidence>
<dbReference type="Proteomes" id="UP001139353">
    <property type="component" value="Unassembled WGS sequence"/>
</dbReference>
<reference evidence="5" key="1">
    <citation type="submission" date="2021-11" db="EMBL/GenBank/DDBJ databases">
        <title>BS-T2-15 a new species belonging to the Comamonadaceae family isolated from the soil of a French oak forest.</title>
        <authorList>
            <person name="Mieszkin S."/>
            <person name="Alain K."/>
        </authorList>
    </citation>
    <scope>NUCLEOTIDE SEQUENCE</scope>
    <source>
        <strain evidence="5">BS-T2-15</strain>
    </source>
</reference>
<accession>A0A9X1YL63</accession>
<comment type="caution">
    <text evidence="5">The sequence shown here is derived from an EMBL/GenBank/DDBJ whole genome shotgun (WGS) entry which is preliminary data.</text>
</comment>
<keyword evidence="6" id="KW-1185">Reference proteome</keyword>
<dbReference type="InterPro" id="IPR001451">
    <property type="entry name" value="Hexapep"/>
</dbReference>
<keyword evidence="3 4" id="KW-0012">Acyltransferase</keyword>
<comment type="similarity">
    <text evidence="1 4">Belongs to the transferase hexapeptide repeat family.</text>
</comment>
<dbReference type="GO" id="GO:0009001">
    <property type="term" value="F:serine O-acetyltransferase activity"/>
    <property type="evidence" value="ECO:0007669"/>
    <property type="project" value="UniProtKB-EC"/>
</dbReference>
<dbReference type="EC" id="2.3.1.30" evidence="4"/>
<dbReference type="SUPFAM" id="SSF51161">
    <property type="entry name" value="Trimeric LpxA-like enzymes"/>
    <property type="match status" value="1"/>
</dbReference>
<evidence type="ECO:0000256" key="4">
    <source>
        <dbReference type="PIRNR" id="PIRNR000441"/>
    </source>
</evidence>